<feature type="domain" description="Squalene cyclase C-terminal" evidence="1">
    <location>
        <begin position="1"/>
        <end position="86"/>
    </location>
</feature>
<gene>
    <name evidence="2" type="ORF">FC695_29655</name>
</gene>
<evidence type="ECO:0000259" key="1">
    <source>
        <dbReference type="Pfam" id="PF13243"/>
    </source>
</evidence>
<protein>
    <submittedName>
        <fullName evidence="2">Squalene--hopene cyclase</fullName>
    </submittedName>
</protein>
<proteinExistence type="predicted"/>
<feature type="non-terminal residue" evidence="2">
    <location>
        <position position="1"/>
    </location>
</feature>
<dbReference type="SUPFAM" id="SSF48239">
    <property type="entry name" value="Terpenoid cyclases/Protein prenyltransferases"/>
    <property type="match status" value="1"/>
</dbReference>
<dbReference type="Pfam" id="PF13243">
    <property type="entry name" value="SQHop_cyclase_C"/>
    <property type="match status" value="1"/>
</dbReference>
<comment type="caution">
    <text evidence="2">The sequence shown here is derived from an EMBL/GenBank/DDBJ whole genome shotgun (WGS) entry which is preliminary data.</text>
</comment>
<name>A0A9X9A3P2_BACCE</name>
<sequence length="91" mass="10447">SCQSSVEKRFVTLPFSTPSQTAWALDALISYYDKETPVIRKGISYLLSNSYINEKYPTGTGLPGGFYIRYHSYAHIYPLLTLAHYAKKYRK</sequence>
<evidence type="ECO:0000313" key="3">
    <source>
        <dbReference type="Proteomes" id="UP000308444"/>
    </source>
</evidence>
<dbReference type="InterPro" id="IPR032696">
    <property type="entry name" value="SQ_cyclase_C"/>
</dbReference>
<dbReference type="InterPro" id="IPR008930">
    <property type="entry name" value="Terpenoid_cyclase/PrenylTrfase"/>
</dbReference>
<dbReference type="EMBL" id="SZOH01002679">
    <property type="protein sequence ID" value="TKI93736.1"/>
    <property type="molecule type" value="Genomic_DNA"/>
</dbReference>
<dbReference type="Gene3D" id="1.50.10.20">
    <property type="match status" value="1"/>
</dbReference>
<accession>A0A9X9A3P2</accession>
<organism evidence="2 3">
    <name type="scientific">Bacillus cereus</name>
    <dbReference type="NCBI Taxonomy" id="1396"/>
    <lineage>
        <taxon>Bacteria</taxon>
        <taxon>Bacillati</taxon>
        <taxon>Bacillota</taxon>
        <taxon>Bacilli</taxon>
        <taxon>Bacillales</taxon>
        <taxon>Bacillaceae</taxon>
        <taxon>Bacillus</taxon>
        <taxon>Bacillus cereus group</taxon>
    </lineage>
</organism>
<dbReference type="Proteomes" id="UP000308444">
    <property type="component" value="Unassembled WGS sequence"/>
</dbReference>
<reference evidence="2 3" key="1">
    <citation type="journal article" date="2019" name="Environ. Microbiol.">
        <title>An active ?-lactamase is a part of an orchestrated cell wall stress resistance network of Bacillus subtilis and related rhizosphere species.</title>
        <authorList>
            <person name="Bucher T."/>
            <person name="Keren-Paz A."/>
            <person name="Hausser J."/>
            <person name="Olender T."/>
            <person name="Cytryn E."/>
            <person name="Kolodkin-Gal I."/>
        </authorList>
    </citation>
    <scope>NUCLEOTIDE SEQUENCE [LARGE SCALE GENOMIC DNA]</scope>
    <source>
        <strain evidence="2 3">I32</strain>
    </source>
</reference>
<dbReference type="AlphaFoldDB" id="A0A9X9A3P2"/>
<evidence type="ECO:0000313" key="2">
    <source>
        <dbReference type="EMBL" id="TKI93736.1"/>
    </source>
</evidence>